<dbReference type="PROSITE" id="PS51257">
    <property type="entry name" value="PROKAR_LIPOPROTEIN"/>
    <property type="match status" value="1"/>
</dbReference>
<gene>
    <name evidence="4" type="ORF">CHH67_20940</name>
    <name evidence="3" type="ORF">GNP94_18235</name>
</gene>
<dbReference type="RefSeq" id="WP_095267326.1">
    <property type="nucleotide sequence ID" value="NZ_NPBY01000071.1"/>
</dbReference>
<protein>
    <recommendedName>
        <fullName evidence="7">LppX_LprAFG lipoprotein</fullName>
    </recommendedName>
</protein>
<dbReference type="AlphaFoldDB" id="A0A268EJ64"/>
<dbReference type="Proteomes" id="UP000215596">
    <property type="component" value="Unassembled WGS sequence"/>
</dbReference>
<organism evidence="4 5">
    <name type="scientific">Paenibacillus campinasensis</name>
    <dbReference type="NCBI Taxonomy" id="66347"/>
    <lineage>
        <taxon>Bacteria</taxon>
        <taxon>Bacillati</taxon>
        <taxon>Bacillota</taxon>
        <taxon>Bacilli</taxon>
        <taxon>Bacillales</taxon>
        <taxon>Paenibacillaceae</taxon>
        <taxon>Paenibacillus</taxon>
    </lineage>
</organism>
<proteinExistence type="predicted"/>
<feature type="region of interest" description="Disordered" evidence="1">
    <location>
        <begin position="24"/>
        <end position="60"/>
    </location>
</feature>
<feature type="chain" id="PRO_5039626633" description="LppX_LprAFG lipoprotein" evidence="2">
    <location>
        <begin position="20"/>
        <end position="293"/>
    </location>
</feature>
<feature type="compositionally biased region" description="Low complexity" evidence="1">
    <location>
        <begin position="32"/>
        <end position="47"/>
    </location>
</feature>
<sequence>MKKWTALLLGAILAIGLTACGDAKKDEPTAAQTPSSEEQSTEPQETPVNEEEPKESELPTVDELIEKAAQASKEMKSFALAADIEQNFVVSHGEGQEEQSINMKLDSEVTIEPLEMKQNMVMSSPEGNMEMLQYITENGIYLQMDDEWMKIPEESEGEIRSSIEGVEQSAEQQVEQFKMIAQDTEITEEGDEYVLTADVSGNNLKDLAKSIMDQAGSDPQTEAMIEQMDIKSIKIVYSVNKESYLPMRSDVDMVLTMEAEGQSVELDMKMKSTYAQHNAINKIEVPQEALDAQ</sequence>
<dbReference type="OrthoDB" id="1957331at2"/>
<evidence type="ECO:0000256" key="2">
    <source>
        <dbReference type="SAM" id="SignalP"/>
    </source>
</evidence>
<evidence type="ECO:0000313" key="6">
    <source>
        <dbReference type="Proteomes" id="UP000435177"/>
    </source>
</evidence>
<keyword evidence="2" id="KW-0732">Signal</keyword>
<evidence type="ECO:0008006" key="7">
    <source>
        <dbReference type="Google" id="ProtNLM"/>
    </source>
</evidence>
<reference evidence="3 6" key="2">
    <citation type="submission" date="2019-11" db="EMBL/GenBank/DDBJ databases">
        <title>Draft genome sequences of five Paenibacillus species of dairy origin.</title>
        <authorList>
            <person name="Olajide A.M."/>
            <person name="Chen S."/>
            <person name="Lapointe G."/>
        </authorList>
    </citation>
    <scope>NUCLEOTIDE SEQUENCE [LARGE SCALE GENOMIC DNA]</scope>
    <source>
        <strain evidence="3 6">3CS1</strain>
    </source>
</reference>
<reference evidence="4 5" key="1">
    <citation type="submission" date="2017-07" db="EMBL/GenBank/DDBJ databases">
        <title>Isolation and whole genome analysis of endospore-forming bacteria from heroin.</title>
        <authorList>
            <person name="Kalinowski J."/>
            <person name="Ahrens B."/>
            <person name="Al-Dilaimi A."/>
            <person name="Winkler A."/>
            <person name="Wibberg D."/>
            <person name="Schleenbecker U."/>
            <person name="Ruckert C."/>
            <person name="Wolfel R."/>
            <person name="Grass G."/>
        </authorList>
    </citation>
    <scope>NUCLEOTIDE SEQUENCE [LARGE SCALE GENOMIC DNA]</scope>
    <source>
        <strain evidence="4 5">7537-G1</strain>
    </source>
</reference>
<dbReference type="Proteomes" id="UP000435177">
    <property type="component" value="Unassembled WGS sequence"/>
</dbReference>
<accession>A0A268EJ64</accession>
<dbReference type="EMBL" id="WOAA01000019">
    <property type="protein sequence ID" value="MUG67930.1"/>
    <property type="molecule type" value="Genomic_DNA"/>
</dbReference>
<comment type="caution">
    <text evidence="4">The sequence shown here is derived from an EMBL/GenBank/DDBJ whole genome shotgun (WGS) entry which is preliminary data.</text>
</comment>
<evidence type="ECO:0000313" key="3">
    <source>
        <dbReference type="EMBL" id="MUG67930.1"/>
    </source>
</evidence>
<evidence type="ECO:0000313" key="5">
    <source>
        <dbReference type="Proteomes" id="UP000215596"/>
    </source>
</evidence>
<evidence type="ECO:0000256" key="1">
    <source>
        <dbReference type="SAM" id="MobiDB-lite"/>
    </source>
</evidence>
<dbReference type="Pfam" id="PF20316">
    <property type="entry name" value="DUF6612"/>
    <property type="match status" value="1"/>
</dbReference>
<dbReference type="InterPro" id="IPR046720">
    <property type="entry name" value="DUF6612"/>
</dbReference>
<dbReference type="Gene3D" id="2.50.20.20">
    <property type="match status" value="1"/>
</dbReference>
<evidence type="ECO:0000313" key="4">
    <source>
        <dbReference type="EMBL" id="PAD73114.1"/>
    </source>
</evidence>
<keyword evidence="6" id="KW-1185">Reference proteome</keyword>
<dbReference type="EMBL" id="NPBY01000071">
    <property type="protein sequence ID" value="PAD73114.1"/>
    <property type="molecule type" value="Genomic_DNA"/>
</dbReference>
<name>A0A268EJ64_9BACL</name>
<feature type="signal peptide" evidence="2">
    <location>
        <begin position="1"/>
        <end position="19"/>
    </location>
</feature>